<evidence type="ECO:0008006" key="3">
    <source>
        <dbReference type="Google" id="ProtNLM"/>
    </source>
</evidence>
<dbReference type="AlphaFoldDB" id="A0AAE6WYH8"/>
<dbReference type="EMBL" id="CP047363">
    <property type="protein sequence ID" value="QIH77116.1"/>
    <property type="molecule type" value="Genomic_DNA"/>
</dbReference>
<dbReference type="PANTHER" id="PTHR37038:SF13">
    <property type="entry name" value="HTH CRO_C1-TYPE DOMAIN-CONTAINING PROTEIN"/>
    <property type="match status" value="1"/>
</dbReference>
<gene>
    <name evidence="1" type="ORF">GTN30_00345</name>
</gene>
<dbReference type="Proteomes" id="UP000501122">
    <property type="component" value="Chromosome"/>
</dbReference>
<proteinExistence type="predicted"/>
<name>A0AAE6WYH8_9STAP</name>
<organism evidence="1 2">
    <name type="scientific">Macrococcoides canis</name>
    <dbReference type="NCBI Taxonomy" id="1855823"/>
    <lineage>
        <taxon>Bacteria</taxon>
        <taxon>Bacillati</taxon>
        <taxon>Bacillota</taxon>
        <taxon>Bacilli</taxon>
        <taxon>Bacillales</taxon>
        <taxon>Staphylococcaceae</taxon>
        <taxon>Macrococcoides</taxon>
    </lineage>
</organism>
<evidence type="ECO:0000313" key="2">
    <source>
        <dbReference type="Proteomes" id="UP000501122"/>
    </source>
</evidence>
<dbReference type="InterPro" id="IPR053163">
    <property type="entry name" value="HTH-type_regulator_Rgg"/>
</dbReference>
<accession>A0AAE6WYH8</accession>
<reference evidence="1" key="1">
    <citation type="journal article" date="2020" name="Antimicrob. Agents Chemother.">
        <title>The novel macrolide resistance genes mef(D), msr(F) and msr(H) are present on resistance islands in Macrococcus canis, Macrococcus caseolyticus and Staphylococcus aureus.</title>
        <authorList>
            <person name="Schwendener S."/>
            <person name="Dona V."/>
            <person name="Perreten V."/>
        </authorList>
    </citation>
    <scope>NUCLEOTIDE SEQUENCE</scope>
    <source>
        <strain evidence="1">Epi0076A</strain>
    </source>
</reference>
<dbReference type="PANTHER" id="PTHR37038">
    <property type="entry name" value="TRANSCRIPTIONAL REGULATOR-RELATED"/>
    <property type="match status" value="1"/>
</dbReference>
<sequence length="234" mass="28346">MSASVYENIESDLFKIRLGDLFEIIERLDLSQEEFFYYVFKDILESPLKKLRKINNFFNTSDFVNLIEEYKSEDKYYYTIQTIYYMSKNDLGQARKYAIKVWNLLKEYDELFAYDLFCLSHIFPMFNEEVFNQINKKLIRNFKKWRDFDDFYKVEIAYYLNAGRYFQELKDNEKALTFYQKAYDTATLYNLGDYTGVALYRLGMLKDNDDMIKQAEFLLEIFDTKKLSTLQNDN</sequence>
<protein>
    <recommendedName>
        <fullName evidence="3">Tetratricopeptide repeat protein</fullName>
    </recommendedName>
</protein>
<dbReference type="RefSeq" id="WP_164952794.1">
    <property type="nucleotide sequence ID" value="NZ_CP047363.1"/>
</dbReference>
<evidence type="ECO:0000313" key="1">
    <source>
        <dbReference type="EMBL" id="QIH77116.1"/>
    </source>
</evidence>